<organism evidence="2 5">
    <name type="scientific">Saccharopolyspora kobensis</name>
    <dbReference type="NCBI Taxonomy" id="146035"/>
    <lineage>
        <taxon>Bacteria</taxon>
        <taxon>Bacillati</taxon>
        <taxon>Actinomycetota</taxon>
        <taxon>Actinomycetes</taxon>
        <taxon>Pseudonocardiales</taxon>
        <taxon>Pseudonocardiaceae</taxon>
        <taxon>Saccharopolyspora</taxon>
    </lineage>
</organism>
<reference evidence="2" key="1">
    <citation type="submission" date="2016-10" db="EMBL/GenBank/DDBJ databases">
        <authorList>
            <person name="de Groot N.N."/>
        </authorList>
    </citation>
    <scope>NUCLEOTIDE SEQUENCE [LARGE SCALE GENOMIC DNA]</scope>
    <source>
        <strain evidence="2">ATCC 20501</strain>
    </source>
</reference>
<keyword evidence="4" id="KW-1185">Reference proteome</keyword>
<dbReference type="SUPFAM" id="SSF54427">
    <property type="entry name" value="NTF2-like"/>
    <property type="match status" value="1"/>
</dbReference>
<dbReference type="AlphaFoldDB" id="A0A1H6EAW0"/>
<evidence type="ECO:0000313" key="5">
    <source>
        <dbReference type="Proteomes" id="UP000236729"/>
    </source>
</evidence>
<protein>
    <recommendedName>
        <fullName evidence="1">DUF4440 domain-containing protein</fullName>
    </recommendedName>
</protein>
<proteinExistence type="predicted"/>
<dbReference type="Proteomes" id="UP000199690">
    <property type="component" value="Unassembled WGS sequence"/>
</dbReference>
<name>A0A1H6EAW0_9PSEU</name>
<dbReference type="EMBL" id="FNVB01000010">
    <property type="protein sequence ID" value="SEG94872.1"/>
    <property type="molecule type" value="Genomic_DNA"/>
</dbReference>
<sequence>MAMSIPNPVVEDTATDHEPDVAAIEQVIADTETAFNTNDPDLLTAHFTRNATVVNAMGVQISGWDALLESNRKGLAGFLREEYAKYELSDITFLRPDVAIAHKHARATTADGELIDVDPAMIALYVLVKEQGRWWVAARQNTLTRS</sequence>
<dbReference type="SMR" id="A0A1H6EAW0"/>
<accession>A0A1I1TUI7</accession>
<evidence type="ECO:0000313" key="2">
    <source>
        <dbReference type="EMBL" id="SEG94872.1"/>
    </source>
</evidence>
<accession>A0A1H6EAW0</accession>
<dbReference type="Proteomes" id="UP000236729">
    <property type="component" value="Unassembled WGS sequence"/>
</dbReference>
<evidence type="ECO:0000313" key="3">
    <source>
        <dbReference type="EMBL" id="SFD62179.1"/>
    </source>
</evidence>
<dbReference type="NCBIfam" id="TIGR02246">
    <property type="entry name" value="SgcJ/EcaC family oxidoreductase"/>
    <property type="match status" value="1"/>
</dbReference>
<dbReference type="InterPro" id="IPR032710">
    <property type="entry name" value="NTF2-like_dom_sf"/>
</dbReference>
<evidence type="ECO:0000313" key="4">
    <source>
        <dbReference type="Proteomes" id="UP000199690"/>
    </source>
</evidence>
<evidence type="ECO:0000259" key="1">
    <source>
        <dbReference type="Pfam" id="PF14534"/>
    </source>
</evidence>
<reference evidence="4 5" key="2">
    <citation type="submission" date="2016-10" db="EMBL/GenBank/DDBJ databases">
        <authorList>
            <person name="Varghese N."/>
            <person name="Submissions S."/>
        </authorList>
    </citation>
    <scope>NUCLEOTIDE SEQUENCE [LARGE SCALE GENOMIC DNA]</scope>
    <source>
        <strain evidence="5">ATCC 20501</strain>
        <strain evidence="3 4">CGMCC 4.3529</strain>
    </source>
</reference>
<dbReference type="Gene3D" id="3.10.450.50">
    <property type="match status" value="1"/>
</dbReference>
<dbReference type="InterPro" id="IPR011944">
    <property type="entry name" value="Steroid_delta5-4_isomerase"/>
</dbReference>
<feature type="domain" description="DUF4440" evidence="1">
    <location>
        <begin position="24"/>
        <end position="136"/>
    </location>
</feature>
<dbReference type="InterPro" id="IPR027843">
    <property type="entry name" value="DUF4440"/>
</dbReference>
<dbReference type="EMBL" id="FOME01000005">
    <property type="protein sequence ID" value="SFD62179.1"/>
    <property type="molecule type" value="Genomic_DNA"/>
</dbReference>
<dbReference type="Pfam" id="PF14534">
    <property type="entry name" value="DUF4440"/>
    <property type="match status" value="1"/>
</dbReference>
<gene>
    <name evidence="2" type="ORF">SAMN02982929_06019</name>
    <name evidence="3" type="ORF">SAMN05216506_105267</name>
</gene>